<proteinExistence type="predicted"/>
<accession>A0A7S4IAT0</accession>
<feature type="region of interest" description="Disordered" evidence="1">
    <location>
        <begin position="612"/>
        <end position="640"/>
    </location>
</feature>
<dbReference type="SUPFAM" id="SSF103657">
    <property type="entry name" value="BAR/IMD domain-like"/>
    <property type="match status" value="1"/>
</dbReference>
<name>A0A7S4IAT0_9STRA</name>
<feature type="compositionally biased region" description="Gly residues" evidence="1">
    <location>
        <begin position="361"/>
        <end position="372"/>
    </location>
</feature>
<evidence type="ECO:0008006" key="3">
    <source>
        <dbReference type="Google" id="ProtNLM"/>
    </source>
</evidence>
<feature type="compositionally biased region" description="Acidic residues" evidence="1">
    <location>
        <begin position="180"/>
        <end position="204"/>
    </location>
</feature>
<sequence>MSDDAAEIPPGNAAAGEVVGVPPADDLPEESESSPVAAAVDEAPPPALMDEAEAAPPVQEAEIGEGEAAVPAPAGAPDADDDDEFGDFGDFEGAGEQADVEDAPVPAESDPPQEDPPADAAAAPGVVPSPAAEEEHPAEAVAETAAAEEVSAPAHPVAPEEAEEAPVEDGAPPTTVEESSPGEEEMPTLPAEEGEDEAPAAAEEEAAKEADDEPPKDLPLPAPETPPPAPAAPAAEHSVSAQAKAGMATPRPVENSVRATSHSRLRAYEAKRRSAYTSKLGSSSLYWRSFRDLLHSSLEETERAEVLVLGNAMANRAYSVAMACAAEDALDDDGRPVLDPKKRKKLKERREKIRADRRGYGKGAADGTGGGAATLQGETEEGRRRGSALRSPTPSQDASLEKRGTMLHSLVESHGILAERFAENAKFVHEEMAMEIGNLRDDLNGEVETMEKLGDAILDELEEAEHEVDRAWEKYYTVATRALGHSTRSEGRKGAISATDPSAAEKEPLSDCLDVWVVEMQYRMSVAYLSACWEKCSSELSKLFASMKETECTRRFRLRELLITFVQRQERLWLGLPSVLTPVLKDLVDRPMDRTSIENDVQQSIRLRAQSIQREEQADKQHREKEARDRTGPGLTGVNASEGNFELSSPLLSDLLFKAHVIEKKGSGYMSAWKTTLAVVTADSFLHLFELPPAVRVQSGSASEVAFHALVPPVEVPTQESVAHGHARRKAASEWYEHLVPAESLVLPNCSLAYKDEPGNSTFEVKETVFNVGASKMFGSTTTRKLYLRTLSREETLKWIKALKAPK</sequence>
<dbReference type="Gene3D" id="2.30.29.30">
    <property type="entry name" value="Pleckstrin-homology domain (PH domain)/Phosphotyrosine-binding domain (PTB)"/>
    <property type="match status" value="1"/>
</dbReference>
<gene>
    <name evidence="2" type="ORF">OAUR00152_LOCUS9416</name>
</gene>
<feature type="compositionally biased region" description="Low complexity" evidence="1">
    <location>
        <begin position="118"/>
        <end position="131"/>
    </location>
</feature>
<dbReference type="AlphaFoldDB" id="A0A7S4IAT0"/>
<feature type="compositionally biased region" description="Acidic residues" evidence="1">
    <location>
        <begin position="78"/>
        <end position="90"/>
    </location>
</feature>
<dbReference type="Gene3D" id="1.20.1270.60">
    <property type="entry name" value="Arfaptin homology (AH) domain/BAR domain"/>
    <property type="match status" value="1"/>
</dbReference>
<dbReference type="InterPro" id="IPR011993">
    <property type="entry name" value="PH-like_dom_sf"/>
</dbReference>
<feature type="compositionally biased region" description="Basic and acidic residues" evidence="1">
    <location>
        <begin position="613"/>
        <end position="631"/>
    </location>
</feature>
<organism evidence="2">
    <name type="scientific">Odontella aurita</name>
    <dbReference type="NCBI Taxonomy" id="265563"/>
    <lineage>
        <taxon>Eukaryota</taxon>
        <taxon>Sar</taxon>
        <taxon>Stramenopiles</taxon>
        <taxon>Ochrophyta</taxon>
        <taxon>Bacillariophyta</taxon>
        <taxon>Mediophyceae</taxon>
        <taxon>Biddulphiophycidae</taxon>
        <taxon>Eupodiscales</taxon>
        <taxon>Odontellaceae</taxon>
        <taxon>Odontella</taxon>
    </lineage>
</organism>
<protein>
    <recommendedName>
        <fullName evidence="3">PH domain-containing protein</fullName>
    </recommendedName>
</protein>
<feature type="compositionally biased region" description="Basic and acidic residues" evidence="1">
    <location>
        <begin position="205"/>
        <end position="216"/>
    </location>
</feature>
<feature type="compositionally biased region" description="Basic and acidic residues" evidence="1">
    <location>
        <begin position="348"/>
        <end position="359"/>
    </location>
</feature>
<feature type="region of interest" description="Disordered" evidence="1">
    <location>
        <begin position="331"/>
        <end position="401"/>
    </location>
</feature>
<evidence type="ECO:0000256" key="1">
    <source>
        <dbReference type="SAM" id="MobiDB-lite"/>
    </source>
</evidence>
<feature type="compositionally biased region" description="Low complexity" evidence="1">
    <location>
        <begin position="54"/>
        <end position="77"/>
    </location>
</feature>
<evidence type="ECO:0000313" key="2">
    <source>
        <dbReference type="EMBL" id="CAE2223761.1"/>
    </source>
</evidence>
<feature type="region of interest" description="Disordered" evidence="1">
    <location>
        <begin position="1"/>
        <end position="273"/>
    </location>
</feature>
<feature type="compositionally biased region" description="Low complexity" evidence="1">
    <location>
        <begin position="9"/>
        <end position="24"/>
    </location>
</feature>
<feature type="compositionally biased region" description="Pro residues" evidence="1">
    <location>
        <begin position="217"/>
        <end position="231"/>
    </location>
</feature>
<reference evidence="2" key="1">
    <citation type="submission" date="2021-01" db="EMBL/GenBank/DDBJ databases">
        <authorList>
            <person name="Corre E."/>
            <person name="Pelletier E."/>
            <person name="Niang G."/>
            <person name="Scheremetjew M."/>
            <person name="Finn R."/>
            <person name="Kale V."/>
            <person name="Holt S."/>
            <person name="Cochrane G."/>
            <person name="Meng A."/>
            <person name="Brown T."/>
            <person name="Cohen L."/>
        </authorList>
    </citation>
    <scope>NUCLEOTIDE SEQUENCE</scope>
    <source>
        <strain evidence="2">Isolate 1302-5</strain>
    </source>
</reference>
<dbReference type="EMBL" id="HBKQ01013680">
    <property type="protein sequence ID" value="CAE2223761.1"/>
    <property type="molecule type" value="Transcribed_RNA"/>
</dbReference>
<dbReference type="InterPro" id="IPR027267">
    <property type="entry name" value="AH/BAR_dom_sf"/>
</dbReference>
<feature type="compositionally biased region" description="Low complexity" evidence="1">
    <location>
        <begin position="139"/>
        <end position="159"/>
    </location>
</feature>
<feature type="compositionally biased region" description="Low complexity" evidence="1">
    <location>
        <begin position="33"/>
        <end position="42"/>
    </location>
</feature>